<organism evidence="1 2">
    <name type="scientific">Arsenicibacter rosenii</name>
    <dbReference type="NCBI Taxonomy" id="1750698"/>
    <lineage>
        <taxon>Bacteria</taxon>
        <taxon>Pseudomonadati</taxon>
        <taxon>Bacteroidota</taxon>
        <taxon>Cytophagia</taxon>
        <taxon>Cytophagales</taxon>
        <taxon>Spirosomataceae</taxon>
        <taxon>Arsenicibacter</taxon>
    </lineage>
</organism>
<dbReference type="Proteomes" id="UP000181790">
    <property type="component" value="Unassembled WGS sequence"/>
</dbReference>
<gene>
    <name evidence="1" type="ORF">BLX24_19300</name>
</gene>
<proteinExistence type="predicted"/>
<evidence type="ECO:0008006" key="3">
    <source>
        <dbReference type="Google" id="ProtNLM"/>
    </source>
</evidence>
<name>A0A1S2VFW4_9BACT</name>
<accession>A0A1S2VFW4</accession>
<evidence type="ECO:0000313" key="2">
    <source>
        <dbReference type="Proteomes" id="UP000181790"/>
    </source>
</evidence>
<sequence length="161" mass="18381">MTPPDSVLEARRACILRATASQAYVVEKTGRNDHPQIYEYFRVAGFPNAKSWDWHGRAWCGVFVYWAAKECGCVLPKGNYAMVLTWQNLKSFRLLPGEIPKPADVVTYKPYSHVEYVNIWPPDPRKLFFYADGGNTGGSVKTQIMVLRRKADVKTVIRIVR</sequence>
<dbReference type="EMBL" id="MORL01000011">
    <property type="protein sequence ID" value="OIN57647.1"/>
    <property type="molecule type" value="Genomic_DNA"/>
</dbReference>
<keyword evidence="2" id="KW-1185">Reference proteome</keyword>
<dbReference type="AlphaFoldDB" id="A0A1S2VFW4"/>
<comment type="caution">
    <text evidence="1">The sequence shown here is derived from an EMBL/GenBank/DDBJ whole genome shotgun (WGS) entry which is preliminary data.</text>
</comment>
<protein>
    <recommendedName>
        <fullName evidence="3">Peptidase C51 domain-containing protein</fullName>
    </recommendedName>
</protein>
<evidence type="ECO:0000313" key="1">
    <source>
        <dbReference type="EMBL" id="OIN57647.1"/>
    </source>
</evidence>
<reference evidence="1 2" key="1">
    <citation type="submission" date="2016-10" db="EMBL/GenBank/DDBJ databases">
        <title>Arsenicibacter rosenii gen. nov., sp. nov., an efficient arsenic-methylating bacterium isolated from an arsenic-contaminated paddy soil.</title>
        <authorList>
            <person name="Huang K."/>
        </authorList>
    </citation>
    <scope>NUCLEOTIDE SEQUENCE [LARGE SCALE GENOMIC DNA]</scope>
    <source>
        <strain evidence="1 2">SM-1</strain>
    </source>
</reference>